<accession>A0AAP0QGF2</accession>
<dbReference type="PANTHER" id="PTHR31662:SF33">
    <property type="entry name" value="DNA-BINDING STOREKEEPER PROTEIN TRANSCRIPTIONAL REGULATOR-LIKE PROTEIN"/>
    <property type="match status" value="1"/>
</dbReference>
<dbReference type="PANTHER" id="PTHR31662">
    <property type="entry name" value="BNAANNG10740D PROTEIN-RELATED"/>
    <property type="match status" value="1"/>
</dbReference>
<evidence type="ECO:0000256" key="1">
    <source>
        <dbReference type="ARBA" id="ARBA00010820"/>
    </source>
</evidence>
<comment type="similarity">
    <text evidence="1">Belongs to the GeBP family.</text>
</comment>
<sequence length="219" mass="25104">MSSKFQSIKSCKGKEIQMVEADHSNAIVIHNESKKAFVKIWSDSDEIAVLQGAIKFREEEHILPNADLNRFHSYVSGSLQGDFNRTQIREKLRALKTKYINNAKNNRKSMWKHHDRVLFDLSNIIWNEPVARKTEGIGCDISTTSVRSKVIEFFKLNLGPDLVIKNAHLVSSEKIEDLEKKWLQVAKGELELLISKYDLVNEEARAHIEAMKKSIRGDS</sequence>
<proteinExistence type="inferred from homology"/>
<evidence type="ECO:0000313" key="4">
    <source>
        <dbReference type="Proteomes" id="UP001428341"/>
    </source>
</evidence>
<keyword evidence="4" id="KW-1185">Reference proteome</keyword>
<dbReference type="GO" id="GO:0005634">
    <property type="term" value="C:nucleus"/>
    <property type="evidence" value="ECO:0007669"/>
    <property type="project" value="TreeGrafter"/>
</dbReference>
<evidence type="ECO:0000313" key="3">
    <source>
        <dbReference type="EMBL" id="KAK9192375.1"/>
    </source>
</evidence>
<comment type="caution">
    <text evidence="3">The sequence shown here is derived from an EMBL/GenBank/DDBJ whole genome shotgun (WGS) entry which is preliminary data.</text>
</comment>
<dbReference type="Proteomes" id="UP001428341">
    <property type="component" value="Unassembled WGS sequence"/>
</dbReference>
<dbReference type="InterPro" id="IPR053932">
    <property type="entry name" value="GeBP-like_DBD"/>
</dbReference>
<organism evidence="3 4">
    <name type="scientific">Citrus x changshan-huyou</name>
    <dbReference type="NCBI Taxonomy" id="2935761"/>
    <lineage>
        <taxon>Eukaryota</taxon>
        <taxon>Viridiplantae</taxon>
        <taxon>Streptophyta</taxon>
        <taxon>Embryophyta</taxon>
        <taxon>Tracheophyta</taxon>
        <taxon>Spermatophyta</taxon>
        <taxon>Magnoliopsida</taxon>
        <taxon>eudicotyledons</taxon>
        <taxon>Gunneridae</taxon>
        <taxon>Pentapetalae</taxon>
        <taxon>rosids</taxon>
        <taxon>malvids</taxon>
        <taxon>Sapindales</taxon>
        <taxon>Rutaceae</taxon>
        <taxon>Aurantioideae</taxon>
        <taxon>Citrus</taxon>
    </lineage>
</organism>
<gene>
    <name evidence="3" type="ORF">WN944_003065</name>
</gene>
<name>A0AAP0QGF2_9ROSI</name>
<protein>
    <recommendedName>
        <fullName evidence="2">Glabrous enhancer-binding protein-like DBD domain-containing protein</fullName>
    </recommendedName>
</protein>
<dbReference type="AlphaFoldDB" id="A0AAP0QGF2"/>
<reference evidence="3 4" key="1">
    <citation type="submission" date="2024-05" db="EMBL/GenBank/DDBJ databases">
        <title>Haplotype-resolved chromosome-level genome assembly of Huyou (Citrus changshanensis).</title>
        <authorList>
            <person name="Miao C."/>
            <person name="Chen W."/>
            <person name="Wu Y."/>
            <person name="Wang L."/>
            <person name="Zhao S."/>
            <person name="Grierson D."/>
            <person name="Xu C."/>
            <person name="Chen K."/>
        </authorList>
    </citation>
    <scope>NUCLEOTIDE SEQUENCE [LARGE SCALE GENOMIC DNA]</scope>
    <source>
        <strain evidence="3">01-14</strain>
        <tissue evidence="3">Leaf</tissue>
    </source>
</reference>
<dbReference type="EMBL" id="JBCGBO010000006">
    <property type="protein sequence ID" value="KAK9192375.1"/>
    <property type="molecule type" value="Genomic_DNA"/>
</dbReference>
<dbReference type="GO" id="GO:0006355">
    <property type="term" value="P:regulation of DNA-templated transcription"/>
    <property type="evidence" value="ECO:0007669"/>
    <property type="project" value="InterPro"/>
</dbReference>
<dbReference type="Pfam" id="PF04504">
    <property type="entry name" value="GeBP-like_DBD"/>
    <property type="match status" value="1"/>
</dbReference>
<feature type="domain" description="Glabrous enhancer-binding protein-like DBD" evidence="2">
    <location>
        <begin position="37"/>
        <end position="127"/>
    </location>
</feature>
<evidence type="ECO:0000259" key="2">
    <source>
        <dbReference type="Pfam" id="PF04504"/>
    </source>
</evidence>
<dbReference type="InterPro" id="IPR007592">
    <property type="entry name" value="GEBP"/>
</dbReference>